<reference evidence="1" key="1">
    <citation type="submission" date="2018-05" db="EMBL/GenBank/DDBJ databases">
        <authorList>
            <person name="Lanie J.A."/>
            <person name="Ng W.-L."/>
            <person name="Kazmierczak K.M."/>
            <person name="Andrzejewski T.M."/>
            <person name="Davidsen T.M."/>
            <person name="Wayne K.J."/>
            <person name="Tettelin H."/>
            <person name="Glass J.I."/>
            <person name="Rusch D."/>
            <person name="Podicherti R."/>
            <person name="Tsui H.-C.T."/>
            <person name="Winkler M.E."/>
        </authorList>
    </citation>
    <scope>NUCLEOTIDE SEQUENCE</scope>
</reference>
<organism evidence="1">
    <name type="scientific">marine metagenome</name>
    <dbReference type="NCBI Taxonomy" id="408172"/>
    <lineage>
        <taxon>unclassified sequences</taxon>
        <taxon>metagenomes</taxon>
        <taxon>ecological metagenomes</taxon>
    </lineage>
</organism>
<sequence length="49" mass="5335">SCPNAKVVKINSGRTFFMVSQNLPLLIQSTPVAGPTCACIYIVYIHTHT</sequence>
<evidence type="ECO:0000313" key="1">
    <source>
        <dbReference type="EMBL" id="SVB78822.1"/>
    </source>
</evidence>
<accession>A0A382GVB2</accession>
<feature type="non-terminal residue" evidence="1">
    <location>
        <position position="1"/>
    </location>
</feature>
<dbReference type="EMBL" id="UINC01057547">
    <property type="protein sequence ID" value="SVB78822.1"/>
    <property type="molecule type" value="Genomic_DNA"/>
</dbReference>
<gene>
    <name evidence="1" type="ORF">METZ01_LOCUS231676</name>
</gene>
<proteinExistence type="predicted"/>
<protein>
    <submittedName>
        <fullName evidence="1">Uncharacterized protein</fullName>
    </submittedName>
</protein>
<dbReference type="AlphaFoldDB" id="A0A382GVB2"/>
<name>A0A382GVB2_9ZZZZ</name>